<feature type="signal peptide" evidence="1">
    <location>
        <begin position="1"/>
        <end position="26"/>
    </location>
</feature>
<dbReference type="RefSeq" id="WP_245120241.1">
    <property type="nucleotide sequence ID" value="NZ_CP095061.1"/>
</dbReference>
<reference evidence="3" key="1">
    <citation type="submission" date="2022-04" db="EMBL/GenBank/DDBJ databases">
        <title>Hymenobacter sp. isolated from the air.</title>
        <authorList>
            <person name="Won M."/>
            <person name="Lee C.-M."/>
            <person name="Woen H.-Y."/>
            <person name="Kwon S.-W."/>
        </authorList>
    </citation>
    <scope>NUCLEOTIDE SEQUENCE</scope>
    <source>
        <strain evidence="3">5420S-77</strain>
    </source>
</reference>
<gene>
    <name evidence="3" type="ORF">MUN86_22680</name>
</gene>
<feature type="domain" description="Outer membrane protein beta-barrel" evidence="2">
    <location>
        <begin position="62"/>
        <end position="240"/>
    </location>
</feature>
<keyword evidence="4" id="KW-1185">Reference proteome</keyword>
<dbReference type="Proteomes" id="UP000830401">
    <property type="component" value="Chromosome"/>
</dbReference>
<proteinExistence type="predicted"/>
<evidence type="ECO:0000256" key="1">
    <source>
        <dbReference type="SAM" id="SignalP"/>
    </source>
</evidence>
<name>A0ABY4G5U0_9BACT</name>
<dbReference type="EMBL" id="CP095061">
    <property type="protein sequence ID" value="UOQ66263.1"/>
    <property type="molecule type" value="Genomic_DNA"/>
</dbReference>
<dbReference type="InterPro" id="IPR025665">
    <property type="entry name" value="Beta-barrel_OMP_2"/>
</dbReference>
<accession>A0ABY4G5U0</accession>
<keyword evidence="1" id="KW-0732">Signal</keyword>
<dbReference type="Pfam" id="PF13568">
    <property type="entry name" value="OMP_b-brl_2"/>
    <property type="match status" value="1"/>
</dbReference>
<feature type="chain" id="PRO_5046564727" evidence="1">
    <location>
        <begin position="27"/>
        <end position="260"/>
    </location>
</feature>
<protein>
    <submittedName>
        <fullName evidence="3">PorT family protein</fullName>
    </submittedName>
</protein>
<evidence type="ECO:0000313" key="4">
    <source>
        <dbReference type="Proteomes" id="UP000830401"/>
    </source>
</evidence>
<dbReference type="SUPFAM" id="SSF56925">
    <property type="entry name" value="OMPA-like"/>
    <property type="match status" value="1"/>
</dbReference>
<organism evidence="3 4">
    <name type="scientific">Hymenobacter volaticus</name>
    <dbReference type="NCBI Taxonomy" id="2932254"/>
    <lineage>
        <taxon>Bacteria</taxon>
        <taxon>Pseudomonadati</taxon>
        <taxon>Bacteroidota</taxon>
        <taxon>Cytophagia</taxon>
        <taxon>Cytophagales</taxon>
        <taxon>Hymenobacteraceae</taxon>
        <taxon>Hymenobacter</taxon>
    </lineage>
</organism>
<evidence type="ECO:0000259" key="2">
    <source>
        <dbReference type="Pfam" id="PF13568"/>
    </source>
</evidence>
<evidence type="ECO:0000313" key="3">
    <source>
        <dbReference type="EMBL" id="UOQ66263.1"/>
    </source>
</evidence>
<sequence>MNTKRLFGRLAAATLLFSAFTISAQAQIQPHRVPAYTGKYTGKAQARSVYSPKSTSSALGPQFGIRAGVNVSDWSGDAVQNVMDVADFSSGAVTKEMKPGFHVGFYATLPLGPSFAIEPGISYSEKGTKLVGTVPFEKLDFLNARVTATSRMAYIDVPVLAKAYITPGFYIFAGPQASFLVSNNARVEASALGISAYKQDFDIKDQFRPVDFGIVGGIGYQSTSGIGFSAGYDYGLSSLDKNNRFDAQNRVIKASLNYSF</sequence>
<dbReference type="InterPro" id="IPR011250">
    <property type="entry name" value="OMP/PagP_B-barrel"/>
</dbReference>